<keyword evidence="1" id="KW-0732">Signal</keyword>
<reference evidence="2 3" key="1">
    <citation type="submission" date="2024-02" db="EMBL/GenBank/DDBJ databases">
        <title>Identification of pathogenicity and growth-promoting function of Pseudomonas putida variant.</title>
        <authorList>
            <person name="Sun J."/>
        </authorList>
    </citation>
    <scope>NUCLEOTIDE SEQUENCE [LARGE SCALE GENOMIC DNA]</scope>
    <source>
        <strain evidence="2 3">A03</strain>
    </source>
</reference>
<dbReference type="NCBIfam" id="NF047539">
    <property type="entry name" value="XAC2610_fam"/>
    <property type="match status" value="1"/>
</dbReference>
<name>A0ABU8QY52_9PSED</name>
<evidence type="ECO:0000313" key="2">
    <source>
        <dbReference type="EMBL" id="MEJ5865608.1"/>
    </source>
</evidence>
<dbReference type="RefSeq" id="WP_339600408.1">
    <property type="nucleotide sequence ID" value="NZ_JBBHLC010000090.1"/>
</dbReference>
<feature type="chain" id="PRO_5045373544" description="VCBS repeat-containing protein" evidence="1">
    <location>
        <begin position="21"/>
        <end position="466"/>
    </location>
</feature>
<protein>
    <recommendedName>
        <fullName evidence="4">VCBS repeat-containing protein</fullName>
    </recommendedName>
</protein>
<gene>
    <name evidence="2" type="ORF">V7S98_20530</name>
</gene>
<dbReference type="Proteomes" id="UP001380290">
    <property type="component" value="Unassembled WGS sequence"/>
</dbReference>
<dbReference type="EMBL" id="JBBHLC010000090">
    <property type="protein sequence ID" value="MEJ5865608.1"/>
    <property type="molecule type" value="Genomic_DNA"/>
</dbReference>
<sequence>MRTFLSGAVLSLAMASLAMAEPRSFAVTDPSGQFLLEVLFAELPKEPEHLAPVLITVRDRQTLETLQQLQTQMDDPPEPGAEGTSDWLSGPYGVLNFGDFNFDGRQDVAIRDASEVMEIGTYRYNVYLQDAQQRTWALHPALTELARDTPLGLFQLDSATRTLRVQTQRGCCWRRDANWQFKGGELLLASAVTEEEIPPNESQGTSMPRGYVQRTRGALHDGTWQEQTRIEGPIIESPQMLTGTLDGKLPVQLWFQDQGAVIIGELRYTQSGSGAPIQLVGERDDYDDKPNVYLFEFADDGRQTGIWRMTADMGDPGAYTGTWIDKVYSKKPELALHLRHGGPEPAATQLGDVALDQRSGRYQMLDDFLGRNGYLDLAVLPERDAEGREIAQFSLRLEDSKTGAPIIGEQHRVPMEADNLIIVREAQASKGNGAYHIQLVKGFAVVKYNAAPDNPQMMTGMYRKQP</sequence>
<feature type="signal peptide" evidence="1">
    <location>
        <begin position="1"/>
        <end position="20"/>
    </location>
</feature>
<proteinExistence type="predicted"/>
<evidence type="ECO:0000313" key="3">
    <source>
        <dbReference type="Proteomes" id="UP001380290"/>
    </source>
</evidence>
<evidence type="ECO:0000256" key="1">
    <source>
        <dbReference type="SAM" id="SignalP"/>
    </source>
</evidence>
<accession>A0ABU8QY52</accession>
<dbReference type="InterPro" id="IPR058087">
    <property type="entry name" value="XAC2610_dom"/>
</dbReference>
<evidence type="ECO:0008006" key="4">
    <source>
        <dbReference type="Google" id="ProtNLM"/>
    </source>
</evidence>
<comment type="caution">
    <text evidence="2">The sequence shown here is derived from an EMBL/GenBank/DDBJ whole genome shotgun (WGS) entry which is preliminary data.</text>
</comment>
<keyword evidence="3" id="KW-1185">Reference proteome</keyword>
<organism evidence="2 3">
    <name type="scientific">Pseudomonas farsensis</name>
    <dbReference type="NCBI Taxonomy" id="2745492"/>
    <lineage>
        <taxon>Bacteria</taxon>
        <taxon>Pseudomonadati</taxon>
        <taxon>Pseudomonadota</taxon>
        <taxon>Gammaproteobacteria</taxon>
        <taxon>Pseudomonadales</taxon>
        <taxon>Pseudomonadaceae</taxon>
        <taxon>Pseudomonas</taxon>
    </lineage>
</organism>